<dbReference type="EMBL" id="CAXAJV020001299">
    <property type="protein sequence ID" value="CAL7948818.1"/>
    <property type="molecule type" value="Genomic_DNA"/>
</dbReference>
<protein>
    <submittedName>
        <fullName evidence="4">Uncharacterized protein</fullName>
    </submittedName>
</protein>
<evidence type="ECO:0000256" key="1">
    <source>
        <dbReference type="ARBA" id="ARBA00022460"/>
    </source>
</evidence>
<evidence type="ECO:0000256" key="2">
    <source>
        <dbReference type="PROSITE-ProRule" id="PRU00497"/>
    </source>
</evidence>
<dbReference type="InterPro" id="IPR031311">
    <property type="entry name" value="CHIT_BIND_RR_consensus"/>
</dbReference>
<dbReference type="PRINTS" id="PR00947">
    <property type="entry name" value="CUTICLE"/>
</dbReference>
<dbReference type="PROSITE" id="PS51155">
    <property type="entry name" value="CHIT_BIND_RR_2"/>
    <property type="match status" value="1"/>
</dbReference>
<proteinExistence type="predicted"/>
<feature type="signal peptide" evidence="3">
    <location>
        <begin position="1"/>
        <end position="17"/>
    </location>
</feature>
<evidence type="ECO:0000256" key="3">
    <source>
        <dbReference type="SAM" id="SignalP"/>
    </source>
</evidence>
<evidence type="ECO:0000313" key="4">
    <source>
        <dbReference type="EMBL" id="CAL7948818.1"/>
    </source>
</evidence>
<accession>A0ABP1P8K7</accession>
<keyword evidence="1 2" id="KW-0193">Cuticle</keyword>
<feature type="chain" id="PRO_5046969275" evidence="3">
    <location>
        <begin position="18"/>
        <end position="129"/>
    </location>
</feature>
<organism evidence="4 5">
    <name type="scientific">Xylocopa violacea</name>
    <name type="common">Violet carpenter bee</name>
    <name type="synonym">Apis violacea</name>
    <dbReference type="NCBI Taxonomy" id="135666"/>
    <lineage>
        <taxon>Eukaryota</taxon>
        <taxon>Metazoa</taxon>
        <taxon>Ecdysozoa</taxon>
        <taxon>Arthropoda</taxon>
        <taxon>Hexapoda</taxon>
        <taxon>Insecta</taxon>
        <taxon>Pterygota</taxon>
        <taxon>Neoptera</taxon>
        <taxon>Endopterygota</taxon>
        <taxon>Hymenoptera</taxon>
        <taxon>Apocrita</taxon>
        <taxon>Aculeata</taxon>
        <taxon>Apoidea</taxon>
        <taxon>Anthophila</taxon>
        <taxon>Apidae</taxon>
        <taxon>Xylocopa</taxon>
        <taxon>Xylocopa</taxon>
    </lineage>
</organism>
<name>A0ABP1P8K7_XYLVO</name>
<keyword evidence="5" id="KW-1185">Reference proteome</keyword>
<dbReference type="InterPro" id="IPR000618">
    <property type="entry name" value="Insect_cuticle"/>
</dbReference>
<dbReference type="PANTHER" id="PTHR10380:SF173">
    <property type="entry name" value="CUTICULAR PROTEIN 47EF, ISOFORM C-RELATED"/>
    <property type="match status" value="1"/>
</dbReference>
<reference evidence="4 5" key="1">
    <citation type="submission" date="2024-08" db="EMBL/GenBank/DDBJ databases">
        <authorList>
            <person name="Will J Nash"/>
            <person name="Angela Man"/>
            <person name="Seanna McTaggart"/>
            <person name="Kendall Baker"/>
            <person name="Tom Barker"/>
            <person name="Leah Catchpole"/>
            <person name="Alex Durrant"/>
            <person name="Karim Gharbi"/>
            <person name="Naomi Irish"/>
            <person name="Gemy Kaithakottil"/>
            <person name="Debby Ku"/>
            <person name="Aaliyah Providence"/>
            <person name="Felix Shaw"/>
            <person name="David Swarbreck"/>
            <person name="Chris Watkins"/>
            <person name="Ann M. McCartney"/>
            <person name="Giulio Formenti"/>
            <person name="Alice Mouton"/>
            <person name="Noel Vella"/>
            <person name="Bjorn M von Reumont"/>
            <person name="Adriana Vella"/>
            <person name="Wilfried Haerty"/>
        </authorList>
    </citation>
    <scope>NUCLEOTIDE SEQUENCE [LARGE SCALE GENOMIC DNA]</scope>
</reference>
<gene>
    <name evidence="4" type="ORF">XYLVIOL_LOCUS9089</name>
</gene>
<dbReference type="PROSITE" id="PS00233">
    <property type="entry name" value="CHIT_BIND_RR_1"/>
    <property type="match status" value="1"/>
</dbReference>
<comment type="caution">
    <text evidence="4">The sequence shown here is derived from an EMBL/GenBank/DDBJ whole genome shotgun (WGS) entry which is preliminary data.</text>
</comment>
<dbReference type="Proteomes" id="UP001642520">
    <property type="component" value="Unassembled WGS sequence"/>
</dbReference>
<dbReference type="Pfam" id="PF00379">
    <property type="entry name" value="Chitin_bind_4"/>
    <property type="match status" value="1"/>
</dbReference>
<dbReference type="PANTHER" id="PTHR10380">
    <property type="entry name" value="CUTICLE PROTEIN"/>
    <property type="match status" value="1"/>
</dbReference>
<keyword evidence="3" id="KW-0732">Signal</keyword>
<evidence type="ECO:0000313" key="5">
    <source>
        <dbReference type="Proteomes" id="UP001642520"/>
    </source>
</evidence>
<dbReference type="InterPro" id="IPR050468">
    <property type="entry name" value="Cuticle_Struct_Prot"/>
</dbReference>
<sequence>MKFLVVISVTLLAVASADVRDLPAAIVKQSQDISPDGSYSYSYETENGIYHSETGSPVVTDARSAPAVVTQGQYQYTAPDGTPISVRYVADQNGFQPEGEHIPSVPPLIQRALEYIRAHPPQPEHNAVN</sequence>